<evidence type="ECO:0000313" key="1">
    <source>
        <dbReference type="EMBL" id="NNM44405.1"/>
    </source>
</evidence>
<gene>
    <name evidence="1" type="ORF">HJG52_00080</name>
</gene>
<comment type="caution">
    <text evidence="1">The sequence shown here is derived from an EMBL/GenBank/DDBJ whole genome shotgun (WGS) entry which is preliminary data.</text>
</comment>
<dbReference type="RefSeq" id="WP_171241563.1">
    <property type="nucleotide sequence ID" value="NZ_JABEPQ010000001.1"/>
</dbReference>
<dbReference type="Proteomes" id="UP000588586">
    <property type="component" value="Unassembled WGS sequence"/>
</dbReference>
<keyword evidence="2" id="KW-1185">Reference proteome</keyword>
<accession>A0A849H8Z7</accession>
<proteinExistence type="predicted"/>
<protein>
    <submittedName>
        <fullName evidence="1">Uncharacterized protein</fullName>
    </submittedName>
</protein>
<dbReference type="EMBL" id="JABEPQ010000001">
    <property type="protein sequence ID" value="NNM44405.1"/>
    <property type="molecule type" value="Genomic_DNA"/>
</dbReference>
<organism evidence="1 2">
    <name type="scientific">Knoellia koreensis</name>
    <dbReference type="NCBI Taxonomy" id="2730921"/>
    <lineage>
        <taxon>Bacteria</taxon>
        <taxon>Bacillati</taxon>
        <taxon>Actinomycetota</taxon>
        <taxon>Actinomycetes</taxon>
        <taxon>Micrococcales</taxon>
        <taxon>Intrasporangiaceae</taxon>
        <taxon>Knoellia</taxon>
    </lineage>
</organism>
<dbReference type="AlphaFoldDB" id="A0A849H8Z7"/>
<name>A0A849H8Z7_9MICO</name>
<reference evidence="1 2" key="1">
    <citation type="submission" date="2020-04" db="EMBL/GenBank/DDBJ databases">
        <title>Knoellia sp. isolate from air conditioner.</title>
        <authorList>
            <person name="Chea S."/>
            <person name="Kim D.-U."/>
        </authorList>
    </citation>
    <scope>NUCLEOTIDE SEQUENCE [LARGE SCALE GENOMIC DNA]</scope>
    <source>
        <strain evidence="1 2">DB2414S</strain>
    </source>
</reference>
<sequence>MDYSARNVCPKTRGLIEPVALILRSSEHPMWDVPRVCLVERVVRGRTHWLKQYAQVELVMTSTAEAETVVVTRRGSNRWRLPRANERMEVLLWDLSNPDAALASGRFDQPSHGASICYFVEDSLDSQMALWSRRLEGN</sequence>
<evidence type="ECO:0000313" key="2">
    <source>
        <dbReference type="Proteomes" id="UP000588586"/>
    </source>
</evidence>